<feature type="transmembrane region" description="Helical" evidence="1">
    <location>
        <begin position="92"/>
        <end position="117"/>
    </location>
</feature>
<protein>
    <submittedName>
        <fullName evidence="3">Acyltransferase</fullName>
    </submittedName>
</protein>
<keyword evidence="1" id="KW-0812">Transmembrane</keyword>
<keyword evidence="3" id="KW-0808">Transferase</keyword>
<accession>A0A926NLR0</accession>
<feature type="domain" description="Acyltransferase 3" evidence="2">
    <location>
        <begin position="22"/>
        <end position="313"/>
    </location>
</feature>
<feature type="transmembrane region" description="Helical" evidence="1">
    <location>
        <begin position="167"/>
        <end position="189"/>
    </location>
</feature>
<proteinExistence type="predicted"/>
<dbReference type="Proteomes" id="UP000619078">
    <property type="component" value="Unassembled WGS sequence"/>
</dbReference>
<organism evidence="3 4">
    <name type="scientific">Mucilaginibacter glaciei</name>
    <dbReference type="NCBI Taxonomy" id="2772109"/>
    <lineage>
        <taxon>Bacteria</taxon>
        <taxon>Pseudomonadati</taxon>
        <taxon>Bacteroidota</taxon>
        <taxon>Sphingobacteriia</taxon>
        <taxon>Sphingobacteriales</taxon>
        <taxon>Sphingobacteriaceae</taxon>
        <taxon>Mucilaginibacter</taxon>
    </lineage>
</organism>
<feature type="transmembrane region" description="Helical" evidence="1">
    <location>
        <begin position="195"/>
        <end position="219"/>
    </location>
</feature>
<dbReference type="GO" id="GO:0016747">
    <property type="term" value="F:acyltransferase activity, transferring groups other than amino-acyl groups"/>
    <property type="evidence" value="ECO:0007669"/>
    <property type="project" value="InterPro"/>
</dbReference>
<feature type="transmembrane region" description="Helical" evidence="1">
    <location>
        <begin position="20"/>
        <end position="40"/>
    </location>
</feature>
<keyword evidence="1" id="KW-0472">Membrane</keyword>
<evidence type="ECO:0000259" key="2">
    <source>
        <dbReference type="Pfam" id="PF01757"/>
    </source>
</evidence>
<dbReference type="PANTHER" id="PTHR23028:SF53">
    <property type="entry name" value="ACYL_TRANSF_3 DOMAIN-CONTAINING PROTEIN"/>
    <property type="match status" value="1"/>
</dbReference>
<feature type="transmembrane region" description="Helical" evidence="1">
    <location>
        <begin position="254"/>
        <end position="274"/>
    </location>
</feature>
<dbReference type="PANTHER" id="PTHR23028">
    <property type="entry name" value="ACETYLTRANSFERASE"/>
    <property type="match status" value="1"/>
</dbReference>
<keyword evidence="1" id="KW-1133">Transmembrane helix</keyword>
<feature type="transmembrane region" description="Helical" evidence="1">
    <location>
        <begin position="231"/>
        <end position="248"/>
    </location>
</feature>
<keyword evidence="3" id="KW-0012">Acyltransferase</keyword>
<feature type="transmembrane region" description="Helical" evidence="1">
    <location>
        <begin position="52"/>
        <end position="71"/>
    </location>
</feature>
<evidence type="ECO:0000313" key="3">
    <source>
        <dbReference type="EMBL" id="MBD1391533.1"/>
    </source>
</evidence>
<comment type="caution">
    <text evidence="3">The sequence shown here is derived from an EMBL/GenBank/DDBJ whole genome shotgun (WGS) entry which is preliminary data.</text>
</comment>
<feature type="transmembrane region" description="Helical" evidence="1">
    <location>
        <begin position="283"/>
        <end position="304"/>
    </location>
</feature>
<dbReference type="Pfam" id="PF01757">
    <property type="entry name" value="Acyl_transf_3"/>
    <property type="match status" value="1"/>
</dbReference>
<dbReference type="RefSeq" id="WP_191159559.1">
    <property type="nucleotide sequence ID" value="NZ_JACWMX010000001.1"/>
</dbReference>
<dbReference type="GO" id="GO:0000271">
    <property type="term" value="P:polysaccharide biosynthetic process"/>
    <property type="evidence" value="ECO:0007669"/>
    <property type="project" value="TreeGrafter"/>
</dbReference>
<dbReference type="InterPro" id="IPR050879">
    <property type="entry name" value="Acyltransferase_3"/>
</dbReference>
<keyword evidence="4" id="KW-1185">Reference proteome</keyword>
<dbReference type="EMBL" id="JACWMX010000001">
    <property type="protein sequence ID" value="MBD1391533.1"/>
    <property type="molecule type" value="Genomic_DNA"/>
</dbReference>
<reference evidence="3" key="1">
    <citation type="submission" date="2020-09" db="EMBL/GenBank/DDBJ databases">
        <title>Novel species of Mucilaginibacter isolated from a glacier on the Tibetan Plateau.</title>
        <authorList>
            <person name="Liu Q."/>
            <person name="Xin Y.-H."/>
        </authorList>
    </citation>
    <scope>NUCLEOTIDE SEQUENCE</scope>
    <source>
        <strain evidence="3">ZB1P21</strain>
    </source>
</reference>
<dbReference type="AlphaFoldDB" id="A0A926NLR0"/>
<dbReference type="InterPro" id="IPR002656">
    <property type="entry name" value="Acyl_transf_3_dom"/>
</dbReference>
<feature type="transmembrane region" description="Helical" evidence="1">
    <location>
        <begin position="137"/>
        <end position="160"/>
    </location>
</feature>
<evidence type="ECO:0000256" key="1">
    <source>
        <dbReference type="SAM" id="Phobius"/>
    </source>
</evidence>
<feature type="transmembrane region" description="Helical" evidence="1">
    <location>
        <begin position="324"/>
        <end position="342"/>
    </location>
</feature>
<sequence>MIQTPDPKTPTLSQVLNESYYPSLNGLRGVAIVLVVASHLNISGNVLINGQLGVDLFFVLSGFLITTLCLKELNNTGSLSLKSFYARRSLRIFPVAYLYLIVLLVLNISFSLAIPGFQFAGAALYLMNFNYFRAHNFTWLVAHFWSLSVEEQFYVIFPFLLKINRRFFFIAIAFIVLGLPILCSLQFFFKPLNQGIFYAFTHYLIKFQGIAIGCLFSVLTMRKVFDHQMLIKTKTLGNLAAIILIVYLKFDDFYSIKAVFINGIISFLIGYLIISNLNSSSNVIYKILNFKPLAFIGIISYSIYIWQQIFTSSNPNLSKYVISYPYNLIWIAIVPCLSYFFYERYFLKLKRKLKKIN</sequence>
<name>A0A926NLR0_9SPHI</name>
<evidence type="ECO:0000313" key="4">
    <source>
        <dbReference type="Proteomes" id="UP000619078"/>
    </source>
</evidence>
<dbReference type="GO" id="GO:0016020">
    <property type="term" value="C:membrane"/>
    <property type="evidence" value="ECO:0007669"/>
    <property type="project" value="TreeGrafter"/>
</dbReference>
<gene>
    <name evidence="3" type="ORF">IDJ76_00350</name>
</gene>